<keyword evidence="1" id="KW-0812">Transmembrane</keyword>
<reference evidence="2 3" key="1">
    <citation type="journal article" date="2021" name="Elife">
        <title>Chloroplast acquisition without the gene transfer in kleptoplastic sea slugs, Plakobranchus ocellatus.</title>
        <authorList>
            <person name="Maeda T."/>
            <person name="Takahashi S."/>
            <person name="Yoshida T."/>
            <person name="Shimamura S."/>
            <person name="Takaki Y."/>
            <person name="Nagai Y."/>
            <person name="Toyoda A."/>
            <person name="Suzuki Y."/>
            <person name="Arimoto A."/>
            <person name="Ishii H."/>
            <person name="Satoh N."/>
            <person name="Nishiyama T."/>
            <person name="Hasebe M."/>
            <person name="Maruyama T."/>
            <person name="Minagawa J."/>
            <person name="Obokata J."/>
            <person name="Shigenobu S."/>
        </authorList>
    </citation>
    <scope>NUCLEOTIDE SEQUENCE [LARGE SCALE GENOMIC DNA]</scope>
</reference>
<accession>A0AAV3Z6Z0</accession>
<proteinExistence type="predicted"/>
<gene>
    <name evidence="2" type="ORF">PoB_001740500</name>
</gene>
<dbReference type="Proteomes" id="UP000735302">
    <property type="component" value="Unassembled WGS sequence"/>
</dbReference>
<evidence type="ECO:0000313" key="3">
    <source>
        <dbReference type="Proteomes" id="UP000735302"/>
    </source>
</evidence>
<feature type="transmembrane region" description="Helical" evidence="1">
    <location>
        <begin position="21"/>
        <end position="48"/>
    </location>
</feature>
<keyword evidence="3" id="KW-1185">Reference proteome</keyword>
<dbReference type="AlphaFoldDB" id="A0AAV3Z6Z0"/>
<protein>
    <submittedName>
        <fullName evidence="2">Uncharacterized protein</fullName>
    </submittedName>
</protein>
<name>A0AAV3Z6Z0_9GAST</name>
<keyword evidence="1" id="KW-0472">Membrane</keyword>
<dbReference type="EMBL" id="BLXT01002074">
    <property type="protein sequence ID" value="GFN90899.1"/>
    <property type="molecule type" value="Genomic_DNA"/>
</dbReference>
<evidence type="ECO:0000256" key="1">
    <source>
        <dbReference type="SAM" id="Phobius"/>
    </source>
</evidence>
<organism evidence="2 3">
    <name type="scientific">Plakobranchus ocellatus</name>
    <dbReference type="NCBI Taxonomy" id="259542"/>
    <lineage>
        <taxon>Eukaryota</taxon>
        <taxon>Metazoa</taxon>
        <taxon>Spiralia</taxon>
        <taxon>Lophotrochozoa</taxon>
        <taxon>Mollusca</taxon>
        <taxon>Gastropoda</taxon>
        <taxon>Heterobranchia</taxon>
        <taxon>Euthyneura</taxon>
        <taxon>Panpulmonata</taxon>
        <taxon>Sacoglossa</taxon>
        <taxon>Placobranchoidea</taxon>
        <taxon>Plakobranchidae</taxon>
        <taxon>Plakobranchus</taxon>
    </lineage>
</organism>
<keyword evidence="1" id="KW-1133">Transmembrane helix</keyword>
<sequence>MPRKQLLFPKAARDLESVASSSVWAINPTIMIIPSGTILIGAITTFFFPSMNFFVCCEDDSPLTFSEDYPCETKVIKHKGKGQKPTEIDARRMHACRASFRN</sequence>
<evidence type="ECO:0000313" key="2">
    <source>
        <dbReference type="EMBL" id="GFN90899.1"/>
    </source>
</evidence>
<comment type="caution">
    <text evidence="2">The sequence shown here is derived from an EMBL/GenBank/DDBJ whole genome shotgun (WGS) entry which is preliminary data.</text>
</comment>